<feature type="coiled-coil region" evidence="1">
    <location>
        <begin position="25"/>
        <end position="52"/>
    </location>
</feature>
<gene>
    <name evidence="2" type="ORF">PM738_14980</name>
</gene>
<proteinExistence type="predicted"/>
<evidence type="ECO:0000313" key="2">
    <source>
        <dbReference type="EMBL" id="MDB7085110.1"/>
    </source>
</evidence>
<dbReference type="AlphaFoldDB" id="A0AB35IN40"/>
<name>A0AB35IN40_9FIRM</name>
<evidence type="ECO:0000313" key="3">
    <source>
        <dbReference type="Proteomes" id="UP001211987"/>
    </source>
</evidence>
<dbReference type="EMBL" id="JAQLKE010000031">
    <property type="protein sequence ID" value="MDB7085110.1"/>
    <property type="molecule type" value="Genomic_DNA"/>
</dbReference>
<sequence>MGKKEIISRIIGTGFNEEYQKNSSITLLQCALENYNLKYEQISEEITKLCGEDEFAIELQKFFVNNKHLRYSAINKLNSLCAKYY</sequence>
<protein>
    <submittedName>
        <fullName evidence="2">Uncharacterized protein</fullName>
    </submittedName>
</protein>
<organism evidence="2 3">
    <name type="scientific">Thomasclavelia ramosa</name>
    <dbReference type="NCBI Taxonomy" id="1547"/>
    <lineage>
        <taxon>Bacteria</taxon>
        <taxon>Bacillati</taxon>
        <taxon>Bacillota</taxon>
        <taxon>Erysipelotrichia</taxon>
        <taxon>Erysipelotrichales</taxon>
        <taxon>Coprobacillaceae</taxon>
        <taxon>Thomasclavelia</taxon>
    </lineage>
</organism>
<evidence type="ECO:0000256" key="1">
    <source>
        <dbReference type="SAM" id="Coils"/>
    </source>
</evidence>
<reference evidence="2" key="1">
    <citation type="submission" date="2023-01" db="EMBL/GenBank/DDBJ databases">
        <title>Human gut microbiome strain richness.</title>
        <authorList>
            <person name="Chen-Liaw A."/>
        </authorList>
    </citation>
    <scope>NUCLEOTIDE SEQUENCE</scope>
    <source>
        <strain evidence="2">1001217st2_G6_1001217B_191108</strain>
    </source>
</reference>
<accession>A0AB35IN40</accession>
<dbReference type="RefSeq" id="WP_009009775.1">
    <property type="nucleotide sequence ID" value="NZ_BAABXX010000002.1"/>
</dbReference>
<dbReference type="Proteomes" id="UP001211987">
    <property type="component" value="Unassembled WGS sequence"/>
</dbReference>
<keyword evidence="1" id="KW-0175">Coiled coil</keyword>
<comment type="caution">
    <text evidence="2">The sequence shown here is derived from an EMBL/GenBank/DDBJ whole genome shotgun (WGS) entry which is preliminary data.</text>
</comment>